<sequence length="889" mass="99490">MPQESKPRHSIYRVPEYIKNMTNPNAYRPQVVSLGPFHHGDPALLTMEKHKCRAVASLVKRSGKPLQEFIAAVEEIKVQLQDAYENLEDKWYQGTRFVEMMLKDGCFLLEMARVFDRRVDDYEPDDPVFSEHGNLYLIHYIGSDVVLMENQLPLLLLQKFMRTVYPDDFQANRNPPNPNPPISRRGRRPMASKRVGPDQPVPDAGGGGDKSVLKRCIIGFYTRAIERLPVEEKPALLAAILDGGLCFGPLDPVSNIVANAIWHLSTGEDSSEHVEEEVEMRQCLKTMARGSLKALVGFMTSYFRYLPTMEAMHFLRAAEGDLLAAVHLVEAERCTSAFDIGSCTTKTALRCAAGASGHPDPDRLATAMLSLSSKAHKIAHLLSRKGRLTCSDVDHLSYLLLEEGTNDQICTQQLMALVPPRLPPELADAAATFSPLAPQGVTVKDERTLERCTKSLQCVLVDKIHGFYLEALALLPQHLLRGRYHRSVVMAGHCYGPLDPVSNIILNTIWYDAAFPVPKEQHLDLDMIGRWALVRAERYSVAGLVAGLIAFAGDYNLSELQAIRCLLYANGDFATAMSVLQQALLNQERTMLSDSELCRFMDVMAKRLQLYSVMAIAAQHPSADGLQEFLISERTRAMLPMEYRRFSREDVHSVIESLLHEPPPSLGMPRELVRLSLAAERTIDQFPDATNRFWADMSSFHSKAKAALESYVLENGGPQYVIHVICGANESVADRNGPELSRINWPRSRNKFHYSHINFLASPTGPSAVGVLPTLFFAECVNHNEESDRARKNNCYPVVVPPTNAEKVRCFYCEYKGINIIHPADGNYHGCDTDFEKMARRKHVLTNSIESVFNNGLLVSNFRGAVQEDFFYFDHARDHAKGPSSCSDG</sequence>
<dbReference type="AlphaFoldDB" id="A0A0D3HCV0"/>
<reference evidence="4" key="2">
    <citation type="submission" date="2015-03" db="UniProtKB">
        <authorList>
            <consortium name="EnsemblPlants"/>
        </authorList>
    </citation>
    <scope>IDENTIFICATION</scope>
</reference>
<dbReference type="PANTHER" id="PTHR33120:SF59">
    <property type="entry name" value="EXPRESSED PROTEIN"/>
    <property type="match status" value="1"/>
</dbReference>
<dbReference type="STRING" id="65489.A0A0D3HCV0"/>
<keyword evidence="5" id="KW-1185">Reference proteome</keyword>
<feature type="domain" description="PIR2-like helical" evidence="3">
    <location>
        <begin position="462"/>
        <end position="578"/>
    </location>
</feature>
<name>A0A0D3HCV0_9ORYZ</name>
<dbReference type="Proteomes" id="UP000026960">
    <property type="component" value="Chromosome 10"/>
</dbReference>
<dbReference type="PANTHER" id="PTHR33120">
    <property type="entry name" value="EXPRESSED PROTEIN-RELATED"/>
    <property type="match status" value="1"/>
</dbReference>
<feature type="region of interest" description="Disordered" evidence="1">
    <location>
        <begin position="168"/>
        <end position="208"/>
    </location>
</feature>
<proteinExistence type="predicted"/>
<dbReference type="EnsemblPlants" id="OBART10G07530.1">
    <property type="protein sequence ID" value="OBART10G07530.1"/>
    <property type="gene ID" value="OBART10G07530"/>
</dbReference>
<evidence type="ECO:0000313" key="4">
    <source>
        <dbReference type="EnsemblPlants" id="OBART10G07530.1"/>
    </source>
</evidence>
<organism evidence="4">
    <name type="scientific">Oryza barthii</name>
    <dbReference type="NCBI Taxonomy" id="65489"/>
    <lineage>
        <taxon>Eukaryota</taxon>
        <taxon>Viridiplantae</taxon>
        <taxon>Streptophyta</taxon>
        <taxon>Embryophyta</taxon>
        <taxon>Tracheophyta</taxon>
        <taxon>Spermatophyta</taxon>
        <taxon>Magnoliopsida</taxon>
        <taxon>Liliopsida</taxon>
        <taxon>Poales</taxon>
        <taxon>Poaceae</taxon>
        <taxon>BOP clade</taxon>
        <taxon>Oryzoideae</taxon>
        <taxon>Oryzeae</taxon>
        <taxon>Oryzinae</taxon>
        <taxon>Oryza</taxon>
    </lineage>
</organism>
<evidence type="ECO:0000313" key="5">
    <source>
        <dbReference type="Proteomes" id="UP000026960"/>
    </source>
</evidence>
<dbReference type="Pfam" id="PF12274">
    <property type="entry name" value="DUF3615"/>
    <property type="match status" value="1"/>
</dbReference>
<dbReference type="InterPro" id="IPR004158">
    <property type="entry name" value="DUF247_pln"/>
</dbReference>
<evidence type="ECO:0000256" key="1">
    <source>
        <dbReference type="SAM" id="MobiDB-lite"/>
    </source>
</evidence>
<feature type="domain" description="DUF3615" evidence="2">
    <location>
        <begin position="704"/>
        <end position="823"/>
    </location>
</feature>
<protein>
    <submittedName>
        <fullName evidence="4">Uncharacterized protein</fullName>
    </submittedName>
</protein>
<dbReference type="PaxDb" id="65489-OBART10G07530.1"/>
<dbReference type="Pfam" id="PF03140">
    <property type="entry name" value="DUF247"/>
    <property type="match status" value="1"/>
</dbReference>
<feature type="domain" description="PIR2-like helical" evidence="3">
    <location>
        <begin position="216"/>
        <end position="330"/>
    </location>
</feature>
<dbReference type="HOGENOM" id="CLU_011465_1_1_1"/>
<evidence type="ECO:0000259" key="3">
    <source>
        <dbReference type="Pfam" id="PF20235"/>
    </source>
</evidence>
<dbReference type="Pfam" id="PF20235">
    <property type="entry name" value="PIR2-like_helical"/>
    <property type="match status" value="2"/>
</dbReference>
<reference evidence="4" key="1">
    <citation type="journal article" date="2009" name="Rice">
        <title>De Novo Next Generation Sequencing of Plant Genomes.</title>
        <authorList>
            <person name="Rounsley S."/>
            <person name="Marri P.R."/>
            <person name="Yu Y."/>
            <person name="He R."/>
            <person name="Sisneros N."/>
            <person name="Goicoechea J.L."/>
            <person name="Lee S.J."/>
            <person name="Angelova A."/>
            <person name="Kudrna D."/>
            <person name="Luo M."/>
            <person name="Affourtit J."/>
            <person name="Desany B."/>
            <person name="Knight J."/>
            <person name="Niazi F."/>
            <person name="Egholm M."/>
            <person name="Wing R.A."/>
        </authorList>
    </citation>
    <scope>NUCLEOTIDE SEQUENCE [LARGE SCALE GENOMIC DNA]</scope>
    <source>
        <strain evidence="4">cv. IRGC 105608</strain>
    </source>
</reference>
<dbReference type="Gramene" id="OBART10G07530.1">
    <property type="protein sequence ID" value="OBART10G07530.1"/>
    <property type="gene ID" value="OBART10G07530"/>
</dbReference>
<evidence type="ECO:0000259" key="2">
    <source>
        <dbReference type="Pfam" id="PF12274"/>
    </source>
</evidence>
<dbReference type="InterPro" id="IPR022059">
    <property type="entry name" value="DUF3615"/>
</dbReference>
<dbReference type="InterPro" id="IPR046527">
    <property type="entry name" value="PIR2-like_helical"/>
</dbReference>
<accession>A0A0D3HCV0</accession>